<gene>
    <name evidence="2" type="ORF">M407DRAFT_23049</name>
</gene>
<proteinExistence type="predicted"/>
<name>A0A0C3L1X2_9AGAM</name>
<reference evidence="2 3" key="1">
    <citation type="submission" date="2014-04" db="EMBL/GenBank/DDBJ databases">
        <authorList>
            <consortium name="DOE Joint Genome Institute"/>
            <person name="Kuo A."/>
            <person name="Girlanda M."/>
            <person name="Perotto S."/>
            <person name="Kohler A."/>
            <person name="Nagy L.G."/>
            <person name="Floudas D."/>
            <person name="Copeland A."/>
            <person name="Barry K.W."/>
            <person name="Cichocki N."/>
            <person name="Veneault-Fourrey C."/>
            <person name="LaButti K."/>
            <person name="Lindquist E.A."/>
            <person name="Lipzen A."/>
            <person name="Lundell T."/>
            <person name="Morin E."/>
            <person name="Murat C."/>
            <person name="Sun H."/>
            <person name="Tunlid A."/>
            <person name="Henrissat B."/>
            <person name="Grigoriev I.V."/>
            <person name="Hibbett D.S."/>
            <person name="Martin F."/>
            <person name="Nordberg H.P."/>
            <person name="Cantor M.N."/>
            <person name="Hua S.X."/>
        </authorList>
    </citation>
    <scope>NUCLEOTIDE SEQUENCE [LARGE SCALE GENOMIC DNA]</scope>
    <source>
        <strain evidence="2 3">MUT 4182</strain>
    </source>
</reference>
<evidence type="ECO:0000256" key="1">
    <source>
        <dbReference type="SAM" id="MobiDB-lite"/>
    </source>
</evidence>
<feature type="compositionally biased region" description="Low complexity" evidence="1">
    <location>
        <begin position="61"/>
        <end position="76"/>
    </location>
</feature>
<evidence type="ECO:0000313" key="3">
    <source>
        <dbReference type="Proteomes" id="UP000054248"/>
    </source>
</evidence>
<feature type="compositionally biased region" description="Basic and acidic residues" evidence="1">
    <location>
        <begin position="45"/>
        <end position="56"/>
    </location>
</feature>
<organism evidence="2 3">
    <name type="scientific">Tulasnella calospora MUT 4182</name>
    <dbReference type="NCBI Taxonomy" id="1051891"/>
    <lineage>
        <taxon>Eukaryota</taxon>
        <taxon>Fungi</taxon>
        <taxon>Dikarya</taxon>
        <taxon>Basidiomycota</taxon>
        <taxon>Agaricomycotina</taxon>
        <taxon>Agaricomycetes</taxon>
        <taxon>Cantharellales</taxon>
        <taxon>Tulasnellaceae</taxon>
        <taxon>Tulasnella</taxon>
    </lineage>
</organism>
<accession>A0A0C3L1X2</accession>
<feature type="region of interest" description="Disordered" evidence="1">
    <location>
        <begin position="44"/>
        <end position="120"/>
    </location>
</feature>
<dbReference type="HOGENOM" id="CLU_1866618_0_0_1"/>
<protein>
    <submittedName>
        <fullName evidence="2">Uncharacterized protein</fullName>
    </submittedName>
</protein>
<evidence type="ECO:0000313" key="2">
    <source>
        <dbReference type="EMBL" id="KIO27743.1"/>
    </source>
</evidence>
<dbReference type="EMBL" id="KN823004">
    <property type="protein sequence ID" value="KIO27743.1"/>
    <property type="molecule type" value="Genomic_DNA"/>
</dbReference>
<reference evidence="3" key="2">
    <citation type="submission" date="2015-01" db="EMBL/GenBank/DDBJ databases">
        <title>Evolutionary Origins and Diversification of the Mycorrhizal Mutualists.</title>
        <authorList>
            <consortium name="DOE Joint Genome Institute"/>
            <consortium name="Mycorrhizal Genomics Consortium"/>
            <person name="Kohler A."/>
            <person name="Kuo A."/>
            <person name="Nagy L.G."/>
            <person name="Floudas D."/>
            <person name="Copeland A."/>
            <person name="Barry K.W."/>
            <person name="Cichocki N."/>
            <person name="Veneault-Fourrey C."/>
            <person name="LaButti K."/>
            <person name="Lindquist E.A."/>
            <person name="Lipzen A."/>
            <person name="Lundell T."/>
            <person name="Morin E."/>
            <person name="Murat C."/>
            <person name="Riley R."/>
            <person name="Ohm R."/>
            <person name="Sun H."/>
            <person name="Tunlid A."/>
            <person name="Henrissat B."/>
            <person name="Grigoriev I.V."/>
            <person name="Hibbett D.S."/>
            <person name="Martin F."/>
        </authorList>
    </citation>
    <scope>NUCLEOTIDE SEQUENCE [LARGE SCALE GENOMIC DNA]</scope>
    <source>
        <strain evidence="3">MUT 4182</strain>
    </source>
</reference>
<keyword evidence="3" id="KW-1185">Reference proteome</keyword>
<sequence length="137" mass="15175">MALVLAAGDAAFAAGAWLLGRNERKIHEKAVEAALEVAKLQAGIEQERMQERKDSNWPEWSCGTESGSGSSKSGTENDSESESEHARIVTKHARNETETERNGSENWHGRNNEQFAKHENASDQLLGFSFYLSNIKN</sequence>
<dbReference type="AlphaFoldDB" id="A0A0C3L1X2"/>
<dbReference type="Proteomes" id="UP000054248">
    <property type="component" value="Unassembled WGS sequence"/>
</dbReference>
<feature type="compositionally biased region" description="Basic and acidic residues" evidence="1">
    <location>
        <begin position="82"/>
        <end position="120"/>
    </location>
</feature>